<reference evidence="2 3" key="1">
    <citation type="journal article" date="2018" name="Evol. Lett.">
        <title>Horizontal gene cluster transfer increased hallucinogenic mushroom diversity.</title>
        <authorList>
            <person name="Reynolds H.T."/>
            <person name="Vijayakumar V."/>
            <person name="Gluck-Thaler E."/>
            <person name="Korotkin H.B."/>
            <person name="Matheny P.B."/>
            <person name="Slot J.C."/>
        </authorList>
    </citation>
    <scope>NUCLEOTIDE SEQUENCE [LARGE SCALE GENOMIC DNA]</scope>
    <source>
        <strain evidence="2 3">2631</strain>
    </source>
</reference>
<comment type="caution">
    <text evidence="2">The sequence shown here is derived from an EMBL/GenBank/DDBJ whole genome shotgun (WGS) entry which is preliminary data.</text>
</comment>
<sequence>MTSSQSSGPQCSSAVASSVVRIPGLGSEKRLMLALSRSFYHFPYLALSSASSSSASSCAPSTDRRTCPSGNTSISAVRLRPPLERLLSRDGHTSFFRSSPSLFLSSSVAASLIRPFISRTISSPCSPHLILAYDPECPDPNNVSKPACKFVNVIDSGLKLKLEESTELGPGIT</sequence>
<evidence type="ECO:0000313" key="2">
    <source>
        <dbReference type="EMBL" id="PPQ91218.1"/>
    </source>
</evidence>
<organism evidence="2 3">
    <name type="scientific">Psilocybe cyanescens</name>
    <dbReference type="NCBI Taxonomy" id="93625"/>
    <lineage>
        <taxon>Eukaryota</taxon>
        <taxon>Fungi</taxon>
        <taxon>Dikarya</taxon>
        <taxon>Basidiomycota</taxon>
        <taxon>Agaricomycotina</taxon>
        <taxon>Agaricomycetes</taxon>
        <taxon>Agaricomycetidae</taxon>
        <taxon>Agaricales</taxon>
        <taxon>Agaricineae</taxon>
        <taxon>Strophariaceae</taxon>
        <taxon>Psilocybe</taxon>
    </lineage>
</organism>
<accession>A0A409XKE7</accession>
<dbReference type="EMBL" id="NHYD01001422">
    <property type="protein sequence ID" value="PPQ91218.1"/>
    <property type="molecule type" value="Genomic_DNA"/>
</dbReference>
<dbReference type="AlphaFoldDB" id="A0A409XKE7"/>
<feature type="region of interest" description="Disordered" evidence="1">
    <location>
        <begin position="51"/>
        <end position="73"/>
    </location>
</feature>
<proteinExistence type="predicted"/>
<gene>
    <name evidence="2" type="ORF">CVT25_001176</name>
</gene>
<keyword evidence="3" id="KW-1185">Reference proteome</keyword>
<dbReference type="InParanoid" id="A0A409XKE7"/>
<dbReference type="Proteomes" id="UP000283269">
    <property type="component" value="Unassembled WGS sequence"/>
</dbReference>
<name>A0A409XKE7_PSICY</name>
<evidence type="ECO:0000256" key="1">
    <source>
        <dbReference type="SAM" id="MobiDB-lite"/>
    </source>
</evidence>
<protein>
    <submittedName>
        <fullName evidence="2">Uncharacterized protein</fullName>
    </submittedName>
</protein>
<evidence type="ECO:0000313" key="3">
    <source>
        <dbReference type="Proteomes" id="UP000283269"/>
    </source>
</evidence>